<dbReference type="Proteomes" id="UP000266177">
    <property type="component" value="Unassembled WGS sequence"/>
</dbReference>
<sequence length="67" mass="7599">METRSLGAHETLELHELLTFKNACMTKTATMYNLVSCQELKGLMQQDIQQSSQAIKDYQGLLSRAYS</sequence>
<dbReference type="InterPro" id="IPR012347">
    <property type="entry name" value="Ferritin-like"/>
</dbReference>
<evidence type="ECO:0000313" key="2">
    <source>
        <dbReference type="Proteomes" id="UP000266177"/>
    </source>
</evidence>
<name>A0A3A3GG96_PANTH</name>
<keyword evidence="1" id="KW-0167">Capsid protein</keyword>
<dbReference type="RefSeq" id="WP_119794542.1">
    <property type="nucleotide sequence ID" value="NZ_QYZD01000014.1"/>
</dbReference>
<keyword evidence="1" id="KW-0946">Virion</keyword>
<gene>
    <name evidence="1" type="ORF">DQX05_15895</name>
</gene>
<organism evidence="1 2">
    <name type="scientific">Paenibacillus thiaminolyticus</name>
    <name type="common">Bacillus thiaminolyticus</name>
    <dbReference type="NCBI Taxonomy" id="49283"/>
    <lineage>
        <taxon>Bacteria</taxon>
        <taxon>Bacillati</taxon>
        <taxon>Bacillota</taxon>
        <taxon>Bacilli</taxon>
        <taxon>Bacillales</taxon>
        <taxon>Paenibacillaceae</taxon>
        <taxon>Paenibacillus</taxon>
    </lineage>
</organism>
<proteinExistence type="predicted"/>
<dbReference type="AlphaFoldDB" id="A0A3A3GG96"/>
<accession>A0A3A3GG96</accession>
<evidence type="ECO:0000313" key="1">
    <source>
        <dbReference type="EMBL" id="RJG22732.1"/>
    </source>
</evidence>
<dbReference type="EMBL" id="QYZD01000014">
    <property type="protein sequence ID" value="RJG22732.1"/>
    <property type="molecule type" value="Genomic_DNA"/>
</dbReference>
<reference evidence="1 2" key="1">
    <citation type="submission" date="2018-09" db="EMBL/GenBank/DDBJ databases">
        <title>Paenibacillus SK2017-BO5.</title>
        <authorList>
            <person name="Piskunova J.V."/>
            <person name="Dubiley S.A."/>
            <person name="Severinov K.V."/>
        </authorList>
    </citation>
    <scope>NUCLEOTIDE SEQUENCE [LARGE SCALE GENOMIC DNA]</scope>
    <source>
        <strain evidence="1 2">BO5</strain>
    </source>
</reference>
<protein>
    <submittedName>
        <fullName evidence="1">Spore coat protein</fullName>
    </submittedName>
</protein>
<comment type="caution">
    <text evidence="1">The sequence shown here is derived from an EMBL/GenBank/DDBJ whole genome shotgun (WGS) entry which is preliminary data.</text>
</comment>
<dbReference type="Gene3D" id="1.20.1260.10">
    <property type="match status" value="1"/>
</dbReference>
<dbReference type="OrthoDB" id="1913674at2"/>